<comment type="similarity">
    <text evidence="2 4">Belongs to the bacterial solute-binding protein 3 family.</text>
</comment>
<gene>
    <name evidence="8" type="ORF">SAMN02746062_00175</name>
</gene>
<dbReference type="Gene3D" id="3.40.190.10">
    <property type="entry name" value="Periplasmic binding protein-like II"/>
    <property type="match status" value="2"/>
</dbReference>
<dbReference type="RefSeq" id="WP_179655754.1">
    <property type="nucleotide sequence ID" value="NZ_CP083931.1"/>
</dbReference>
<protein>
    <submittedName>
        <fullName evidence="8">Polar amino acid transport system substrate-binding protein</fullName>
    </submittedName>
</protein>
<dbReference type="GO" id="GO:0030313">
    <property type="term" value="C:cell envelope"/>
    <property type="evidence" value="ECO:0007669"/>
    <property type="project" value="UniProtKB-SubCell"/>
</dbReference>
<organism evidence="8 9">
    <name type="scientific">Alysiella filiformis DSM 16848</name>
    <dbReference type="NCBI Taxonomy" id="1120981"/>
    <lineage>
        <taxon>Bacteria</taxon>
        <taxon>Pseudomonadati</taxon>
        <taxon>Pseudomonadota</taxon>
        <taxon>Betaproteobacteria</taxon>
        <taxon>Neisseriales</taxon>
        <taxon>Neisseriaceae</taxon>
        <taxon>Alysiella</taxon>
    </lineage>
</organism>
<feature type="signal peptide" evidence="6">
    <location>
        <begin position="1"/>
        <end position="19"/>
    </location>
</feature>
<evidence type="ECO:0000259" key="7">
    <source>
        <dbReference type="SMART" id="SM00062"/>
    </source>
</evidence>
<proteinExistence type="inferred from homology"/>
<dbReference type="AlphaFoldDB" id="A0A286E2C7"/>
<dbReference type="SUPFAM" id="SSF53850">
    <property type="entry name" value="Periplasmic binding protein-like II"/>
    <property type="match status" value="1"/>
</dbReference>
<evidence type="ECO:0000256" key="2">
    <source>
        <dbReference type="ARBA" id="ARBA00010333"/>
    </source>
</evidence>
<feature type="chain" id="PRO_5012899779" evidence="6">
    <location>
        <begin position="20"/>
        <end position="289"/>
    </location>
</feature>
<evidence type="ECO:0000256" key="4">
    <source>
        <dbReference type="RuleBase" id="RU003744"/>
    </source>
</evidence>
<dbReference type="Proteomes" id="UP000219669">
    <property type="component" value="Unassembled WGS sequence"/>
</dbReference>
<dbReference type="PROSITE" id="PS51257">
    <property type="entry name" value="PROKAR_LIPOPROTEIN"/>
    <property type="match status" value="1"/>
</dbReference>
<accession>A0A286E2C7</accession>
<dbReference type="PROSITE" id="PS01039">
    <property type="entry name" value="SBP_BACTERIAL_3"/>
    <property type="match status" value="1"/>
</dbReference>
<evidence type="ECO:0000256" key="5">
    <source>
        <dbReference type="SAM" id="MobiDB-lite"/>
    </source>
</evidence>
<feature type="region of interest" description="Disordered" evidence="5">
    <location>
        <begin position="25"/>
        <end position="48"/>
    </location>
</feature>
<evidence type="ECO:0000313" key="8">
    <source>
        <dbReference type="EMBL" id="SOD65050.1"/>
    </source>
</evidence>
<dbReference type="PANTHER" id="PTHR35936">
    <property type="entry name" value="MEMBRANE-BOUND LYTIC MUREIN TRANSGLYCOSYLASE F"/>
    <property type="match status" value="1"/>
</dbReference>
<keyword evidence="9" id="KW-1185">Reference proteome</keyword>
<sequence>MKKHLTFLTAIAASLILVACGESNTTGTRKASEPTPTSEVTTTKPTTPVAPTVAAASNPDYPTYLVGSEINYEPFEFKQENGMPTGFEVELLQAIAEKAKFNVTFIHTPRKDLVDTLNNGKFVIWASAISITPERMEQMDFSQPFLDFSREIYILDKPENANLKTAQDFKGKKIAVNGSSKSNVTTAQELTGAPENVIAANSFYLSLAEMYKGSADGTLGDSRILQYYQLKQKDIKTRVVPIGDKKKDLAFAVRKGNTQVLKQINDGLAAVKADGTYDKLLEKWFGQVK</sequence>
<keyword evidence="3 6" id="KW-0732">Signal</keyword>
<evidence type="ECO:0000256" key="1">
    <source>
        <dbReference type="ARBA" id="ARBA00004196"/>
    </source>
</evidence>
<feature type="compositionally biased region" description="Low complexity" evidence="5">
    <location>
        <begin position="33"/>
        <end position="48"/>
    </location>
</feature>
<dbReference type="EMBL" id="OCNF01000001">
    <property type="protein sequence ID" value="SOD65050.1"/>
    <property type="molecule type" value="Genomic_DNA"/>
</dbReference>
<evidence type="ECO:0000256" key="6">
    <source>
        <dbReference type="SAM" id="SignalP"/>
    </source>
</evidence>
<dbReference type="InterPro" id="IPR001638">
    <property type="entry name" value="Solute-binding_3/MltF_N"/>
</dbReference>
<dbReference type="Pfam" id="PF00497">
    <property type="entry name" value="SBP_bac_3"/>
    <property type="match status" value="1"/>
</dbReference>
<name>A0A286E2C7_9NEIS</name>
<reference evidence="8 9" key="1">
    <citation type="submission" date="2017-09" db="EMBL/GenBank/DDBJ databases">
        <authorList>
            <person name="Ehlers B."/>
            <person name="Leendertz F.H."/>
        </authorList>
    </citation>
    <scope>NUCLEOTIDE SEQUENCE [LARGE SCALE GENOMIC DNA]</scope>
    <source>
        <strain evidence="8 9">DSM 16848</strain>
    </source>
</reference>
<dbReference type="PANTHER" id="PTHR35936:SF17">
    <property type="entry name" value="ARGININE-BINDING EXTRACELLULAR PROTEIN ARTP"/>
    <property type="match status" value="1"/>
</dbReference>
<feature type="domain" description="Solute-binding protein family 3/N-terminal" evidence="7">
    <location>
        <begin position="63"/>
        <end position="288"/>
    </location>
</feature>
<evidence type="ECO:0000313" key="9">
    <source>
        <dbReference type="Proteomes" id="UP000219669"/>
    </source>
</evidence>
<dbReference type="SMART" id="SM00062">
    <property type="entry name" value="PBPb"/>
    <property type="match status" value="1"/>
</dbReference>
<evidence type="ECO:0000256" key="3">
    <source>
        <dbReference type="ARBA" id="ARBA00022729"/>
    </source>
</evidence>
<dbReference type="InterPro" id="IPR018313">
    <property type="entry name" value="SBP_3_CS"/>
</dbReference>
<comment type="subcellular location">
    <subcellularLocation>
        <location evidence="1">Cell envelope</location>
    </subcellularLocation>
</comment>